<organism evidence="1 2">
    <name type="scientific">Caerostris extrusa</name>
    <name type="common">Bark spider</name>
    <name type="synonym">Caerostris bankana</name>
    <dbReference type="NCBI Taxonomy" id="172846"/>
    <lineage>
        <taxon>Eukaryota</taxon>
        <taxon>Metazoa</taxon>
        <taxon>Ecdysozoa</taxon>
        <taxon>Arthropoda</taxon>
        <taxon>Chelicerata</taxon>
        <taxon>Arachnida</taxon>
        <taxon>Araneae</taxon>
        <taxon>Araneomorphae</taxon>
        <taxon>Entelegynae</taxon>
        <taxon>Araneoidea</taxon>
        <taxon>Araneidae</taxon>
        <taxon>Caerostris</taxon>
    </lineage>
</organism>
<sequence length="133" mass="14666">MSPAITWSSNPEDELETNCQGALTIPCDIKITRAHLLHKEDTGTCWRTGIALSVLKYLPTPPEPAELVGGTSPVSKSQLIKPVFQTIDGAHSPSKYSQDTNDYSCPRLLHGAAILEDVSWKRIARSTYNPVRY</sequence>
<name>A0AAV4PSF0_CAEEX</name>
<keyword evidence="2" id="KW-1185">Reference proteome</keyword>
<dbReference type="Proteomes" id="UP001054945">
    <property type="component" value="Unassembled WGS sequence"/>
</dbReference>
<evidence type="ECO:0000313" key="2">
    <source>
        <dbReference type="Proteomes" id="UP001054945"/>
    </source>
</evidence>
<dbReference type="EMBL" id="BPLR01004957">
    <property type="protein sequence ID" value="GIX98744.1"/>
    <property type="molecule type" value="Genomic_DNA"/>
</dbReference>
<evidence type="ECO:0000313" key="1">
    <source>
        <dbReference type="EMBL" id="GIX98744.1"/>
    </source>
</evidence>
<accession>A0AAV4PSF0</accession>
<protein>
    <submittedName>
        <fullName evidence="1">Uncharacterized protein</fullName>
    </submittedName>
</protein>
<comment type="caution">
    <text evidence="1">The sequence shown here is derived from an EMBL/GenBank/DDBJ whole genome shotgun (WGS) entry which is preliminary data.</text>
</comment>
<gene>
    <name evidence="1" type="ORF">CEXT_334771</name>
</gene>
<proteinExistence type="predicted"/>
<reference evidence="1 2" key="1">
    <citation type="submission" date="2021-06" db="EMBL/GenBank/DDBJ databases">
        <title>Caerostris extrusa draft genome.</title>
        <authorList>
            <person name="Kono N."/>
            <person name="Arakawa K."/>
        </authorList>
    </citation>
    <scope>NUCLEOTIDE SEQUENCE [LARGE SCALE GENOMIC DNA]</scope>
</reference>
<dbReference type="AlphaFoldDB" id="A0AAV4PSF0"/>